<gene>
    <name evidence="1" type="ORF">DEF24_26315</name>
</gene>
<reference evidence="1 2" key="1">
    <citation type="submission" date="2018-04" db="EMBL/GenBank/DDBJ databases">
        <title>Novel actinobacteria from marine sediment.</title>
        <authorList>
            <person name="Ng Z.Y."/>
            <person name="Tan G.Y.A."/>
        </authorList>
    </citation>
    <scope>NUCLEOTIDE SEQUENCE [LARGE SCALE GENOMIC DNA]</scope>
    <source>
        <strain evidence="1 2">TPS81</strain>
    </source>
</reference>
<keyword evidence="2" id="KW-1185">Reference proteome</keyword>
<accession>A0A368SXZ6</accession>
<dbReference type="Proteomes" id="UP000253318">
    <property type="component" value="Unassembled WGS sequence"/>
</dbReference>
<sequence>MLANAGPVCVAVAHVLPGRDSQRRWPRTAPALHAAAMRLSRALPTWHDRLRLLDGTPPHSAASRVTVNRRGLGGIAG</sequence>
<proteinExistence type="predicted"/>
<protein>
    <submittedName>
        <fullName evidence="1">Uncharacterized protein</fullName>
    </submittedName>
</protein>
<dbReference type="AlphaFoldDB" id="A0A368SXZ6"/>
<comment type="caution">
    <text evidence="1">The sequence shown here is derived from an EMBL/GenBank/DDBJ whole genome shotgun (WGS) entry which is preliminary data.</text>
</comment>
<name>A0A368SXZ6_9ACTN</name>
<dbReference type="EMBL" id="QEIN01000396">
    <property type="protein sequence ID" value="RCV48436.1"/>
    <property type="molecule type" value="Genomic_DNA"/>
</dbReference>
<evidence type="ECO:0000313" key="1">
    <source>
        <dbReference type="EMBL" id="RCV48436.1"/>
    </source>
</evidence>
<evidence type="ECO:0000313" key="2">
    <source>
        <dbReference type="Proteomes" id="UP000253318"/>
    </source>
</evidence>
<organism evidence="1 2">
    <name type="scientific">Marinitenerispora sediminis</name>
    <dbReference type="NCBI Taxonomy" id="1931232"/>
    <lineage>
        <taxon>Bacteria</taxon>
        <taxon>Bacillati</taxon>
        <taxon>Actinomycetota</taxon>
        <taxon>Actinomycetes</taxon>
        <taxon>Streptosporangiales</taxon>
        <taxon>Nocardiopsidaceae</taxon>
        <taxon>Marinitenerispora</taxon>
    </lineage>
</organism>